<protein>
    <submittedName>
        <fullName evidence="2">Uncharacterized protein</fullName>
    </submittedName>
</protein>
<keyword evidence="3" id="KW-1185">Reference proteome</keyword>
<evidence type="ECO:0000313" key="2">
    <source>
        <dbReference type="EMBL" id="GAK55251.1"/>
    </source>
</evidence>
<dbReference type="Proteomes" id="UP000030661">
    <property type="component" value="Unassembled WGS sequence"/>
</dbReference>
<organism evidence="2">
    <name type="scientific">Vecturithrix granuli</name>
    <dbReference type="NCBI Taxonomy" id="1499967"/>
    <lineage>
        <taxon>Bacteria</taxon>
        <taxon>Candidatus Moduliflexota</taxon>
        <taxon>Candidatus Vecturitrichia</taxon>
        <taxon>Candidatus Vecturitrichales</taxon>
        <taxon>Candidatus Vecturitrichaceae</taxon>
        <taxon>Candidatus Vecturithrix</taxon>
    </lineage>
</organism>
<gene>
    <name evidence="2" type="ORF">U27_02083</name>
</gene>
<keyword evidence="1" id="KW-0812">Transmembrane</keyword>
<reference evidence="2" key="1">
    <citation type="journal article" date="2015" name="PeerJ">
        <title>First genomic representation of candidate bacterial phylum KSB3 points to enhanced environmental sensing as a trigger of wastewater bulking.</title>
        <authorList>
            <person name="Sekiguchi Y."/>
            <person name="Ohashi A."/>
            <person name="Parks D.H."/>
            <person name="Yamauchi T."/>
            <person name="Tyson G.W."/>
            <person name="Hugenholtz P."/>
        </authorList>
    </citation>
    <scope>NUCLEOTIDE SEQUENCE [LARGE SCALE GENOMIC DNA]</scope>
</reference>
<dbReference type="AlphaFoldDB" id="A0A0S6WAU2"/>
<keyword evidence="1" id="KW-0472">Membrane</keyword>
<sequence length="87" mass="10201">MTLRKKILLLIYVLMFLIILAMSATYYMLFTNQIEEHSHNQVINAFTLIFDDIDTRVRNITAKFEQFISTSLSGPIYMIQLIDSCYV</sequence>
<name>A0A0S6WAU2_VECG1</name>
<keyword evidence="1" id="KW-1133">Transmembrane helix</keyword>
<accession>A0A0S6WAU2</accession>
<evidence type="ECO:0000313" key="3">
    <source>
        <dbReference type="Proteomes" id="UP000030661"/>
    </source>
</evidence>
<dbReference type="EMBL" id="DF820463">
    <property type="protein sequence ID" value="GAK55251.1"/>
    <property type="molecule type" value="Genomic_DNA"/>
</dbReference>
<feature type="transmembrane region" description="Helical" evidence="1">
    <location>
        <begin position="7"/>
        <end position="29"/>
    </location>
</feature>
<dbReference type="STRING" id="1499967.U27_02083"/>
<evidence type="ECO:0000256" key="1">
    <source>
        <dbReference type="SAM" id="Phobius"/>
    </source>
</evidence>
<proteinExistence type="predicted"/>
<dbReference type="HOGENOM" id="CLU_2477006_0_0_0"/>